<dbReference type="Pfam" id="PF04499">
    <property type="entry name" value="SAPS"/>
    <property type="match status" value="2"/>
</dbReference>
<organism evidence="4 5">
    <name type="scientific">Oikopleura dioica</name>
    <name type="common">Tunicate</name>
    <dbReference type="NCBI Taxonomy" id="34765"/>
    <lineage>
        <taxon>Eukaryota</taxon>
        <taxon>Metazoa</taxon>
        <taxon>Chordata</taxon>
        <taxon>Tunicata</taxon>
        <taxon>Appendicularia</taxon>
        <taxon>Copelata</taxon>
        <taxon>Oikopleuridae</taxon>
        <taxon>Oikopleura</taxon>
    </lineage>
</organism>
<reference evidence="4 5" key="1">
    <citation type="submission" date="2021-04" db="EMBL/GenBank/DDBJ databases">
        <authorList>
            <person name="Bliznina A."/>
        </authorList>
    </citation>
    <scope>NUCLEOTIDE SEQUENCE [LARGE SCALE GENOMIC DNA]</scope>
</reference>
<dbReference type="EMBL" id="OU015569">
    <property type="protein sequence ID" value="CAG5098747.1"/>
    <property type="molecule type" value="Genomic_DNA"/>
</dbReference>
<protein>
    <submittedName>
        <fullName evidence="4">Oidioi.mRNA.OKI2018_I69.XSR.g15941.t1.cds</fullName>
    </submittedName>
</protein>
<dbReference type="SUPFAM" id="SSF48371">
    <property type="entry name" value="ARM repeat"/>
    <property type="match status" value="1"/>
</dbReference>
<sequence>MYWNMMGQYDSPQIENLLQREDLQISELLDEDSIINELIHRNEKLIQYLAKEDTLKAMLDYITKDCGYQEFSMDNMDEFKTKQLRFKRAHQVTELLNADNETISKALIKSEELTSQLLDMLQCEKDLNPLLACFFSKIIGSLMKQHPEDTWTLLKNRDNFVDDIMRHMSTSGISDLIMRLVVCPSYNDQVRSEIINWMVDEELVEKLINLINLDEGVHRDLHTYATNTINELISILRNENTEAARCPLLNRLTQKSTIEKVIAQMLVEPINSAIVASTGSILSTYLEKVQRITPFAAWIDDPGQESDKYYPSAAPCVDTLANHVSRLKEILRNPPPEPAVALPHCRLEKPLGRVRLQIIRLISEAIPQNVQPFFNALKDEKLLDIILSLFIEHDNNSFLSGYVRDMIIHLLDADYYTSDLFQHLIKDCRILERLTKAWEDSVEEELQGQPRRGYMGHLFQILRVLFDLLDDETDEEPKSKYQEERQQQIKDHLATNDITEEERKRWDDVKQCIKDRKNLYARELGRSQRASSPPTVDPSANSEDQLARYQQKINTPFEYEDNFDDDNIRQENLSDDDDEDKEASFESQLRDKNDTRDWFGTDDSNKVVDNMIMDTNQDPWGEPAEDKENADFGSPGFADFGNFDTPSFANFDSPANTSNTSNTSVEETDFCPPSCSSPSAEEMEKYTDKEEVKEEEENEVKMECESAPKRKRLDDSSIVIKKPKNLVPDEDSHDPAPDSGEHSEPNTEEVKTVDVKTEAGEEATPAEGDKISTDAKPEPSPTSEPQTIPKDEKPATPPPTSGATSSD</sequence>
<dbReference type="InterPro" id="IPR007587">
    <property type="entry name" value="SAPS"/>
</dbReference>
<evidence type="ECO:0000313" key="4">
    <source>
        <dbReference type="EMBL" id="CAG5098747.1"/>
    </source>
</evidence>
<feature type="compositionally biased region" description="Basic and acidic residues" evidence="3">
    <location>
        <begin position="682"/>
        <end position="692"/>
    </location>
</feature>
<feature type="region of interest" description="Disordered" evidence="3">
    <location>
        <begin position="475"/>
        <end position="496"/>
    </location>
</feature>
<feature type="compositionally biased region" description="Polar residues" evidence="3">
    <location>
        <begin position="528"/>
        <end position="543"/>
    </location>
</feature>
<feature type="compositionally biased region" description="Basic and acidic residues" evidence="3">
    <location>
        <begin position="733"/>
        <end position="759"/>
    </location>
</feature>
<accession>A0ABN7SNS6</accession>
<keyword evidence="2" id="KW-0131">Cell cycle</keyword>
<feature type="region of interest" description="Disordered" evidence="3">
    <location>
        <begin position="556"/>
        <end position="807"/>
    </location>
</feature>
<dbReference type="PANTHER" id="PTHR12634:SF8">
    <property type="entry name" value="FIERY MOUNTAIN, ISOFORM D"/>
    <property type="match status" value="1"/>
</dbReference>
<keyword evidence="5" id="KW-1185">Reference proteome</keyword>
<feature type="compositionally biased region" description="Basic and acidic residues" evidence="3">
    <location>
        <begin position="582"/>
        <end position="606"/>
    </location>
</feature>
<proteinExistence type="inferred from homology"/>
<feature type="compositionally biased region" description="Polar residues" evidence="3">
    <location>
        <begin position="644"/>
        <end position="655"/>
    </location>
</feature>
<dbReference type="PANTHER" id="PTHR12634">
    <property type="entry name" value="SIT4 YEAST -ASSOCIATING PROTEIN-RELATED"/>
    <property type="match status" value="1"/>
</dbReference>
<feature type="compositionally biased region" description="Basic and acidic residues" evidence="3">
    <location>
        <begin position="476"/>
        <end position="494"/>
    </location>
</feature>
<gene>
    <name evidence="4" type="ORF">OKIOD_LOCUS7499</name>
</gene>
<feature type="compositionally biased region" description="Basic and acidic residues" evidence="3">
    <location>
        <begin position="699"/>
        <end position="715"/>
    </location>
</feature>
<dbReference type="Proteomes" id="UP001158576">
    <property type="component" value="Chromosome XSR"/>
</dbReference>
<evidence type="ECO:0000256" key="2">
    <source>
        <dbReference type="ARBA" id="ARBA00023306"/>
    </source>
</evidence>
<name>A0ABN7SNS6_OIKDI</name>
<evidence type="ECO:0000256" key="1">
    <source>
        <dbReference type="ARBA" id="ARBA00006180"/>
    </source>
</evidence>
<evidence type="ECO:0000313" key="5">
    <source>
        <dbReference type="Proteomes" id="UP001158576"/>
    </source>
</evidence>
<evidence type="ECO:0000256" key="3">
    <source>
        <dbReference type="SAM" id="MobiDB-lite"/>
    </source>
</evidence>
<feature type="region of interest" description="Disordered" evidence="3">
    <location>
        <begin position="523"/>
        <end position="543"/>
    </location>
</feature>
<feature type="compositionally biased region" description="Basic and acidic residues" evidence="3">
    <location>
        <begin position="767"/>
        <end position="777"/>
    </location>
</feature>
<dbReference type="InterPro" id="IPR016024">
    <property type="entry name" value="ARM-type_fold"/>
</dbReference>
<comment type="similarity">
    <text evidence="1">Belongs to the SAPS family.</text>
</comment>